<evidence type="ECO:0000313" key="1">
    <source>
        <dbReference type="EMBL" id="CAK8985579.1"/>
    </source>
</evidence>
<reference evidence="1 2" key="1">
    <citation type="submission" date="2024-02" db="EMBL/GenBank/DDBJ databases">
        <authorList>
            <person name="Chen Y."/>
            <person name="Shah S."/>
            <person name="Dougan E. K."/>
            <person name="Thang M."/>
            <person name="Chan C."/>
        </authorList>
    </citation>
    <scope>NUCLEOTIDE SEQUENCE [LARGE SCALE GENOMIC DNA]</scope>
</reference>
<protein>
    <submittedName>
        <fullName evidence="1">Uncharacterized protein</fullName>
    </submittedName>
</protein>
<gene>
    <name evidence="1" type="ORF">CCMP2556_LOCUS180</name>
</gene>
<name>A0ABP0H8P5_9DINO</name>
<proteinExistence type="predicted"/>
<evidence type="ECO:0000313" key="2">
    <source>
        <dbReference type="Proteomes" id="UP001642484"/>
    </source>
</evidence>
<accession>A0ABP0H8P5</accession>
<keyword evidence="2" id="KW-1185">Reference proteome</keyword>
<dbReference type="EMBL" id="CAXAMN010000002">
    <property type="protein sequence ID" value="CAK8985579.1"/>
    <property type="molecule type" value="Genomic_DNA"/>
</dbReference>
<organism evidence="1 2">
    <name type="scientific">Durusdinium trenchii</name>
    <dbReference type="NCBI Taxonomy" id="1381693"/>
    <lineage>
        <taxon>Eukaryota</taxon>
        <taxon>Sar</taxon>
        <taxon>Alveolata</taxon>
        <taxon>Dinophyceae</taxon>
        <taxon>Suessiales</taxon>
        <taxon>Symbiodiniaceae</taxon>
        <taxon>Durusdinium</taxon>
    </lineage>
</organism>
<sequence>MFDRPVAVPARGAGFLSLLSTHADLVRKEWPSLPENAPGKWTSCSLQQAVSSEFSFDSLKSLNEEAAKIAAGEFSISQADEADTKEELQSALQQICQCCKEQVVTFQFCGRRPESREVEATETAILFVSTGDKTAGESYWNRS</sequence>
<comment type="caution">
    <text evidence="1">The sequence shown here is derived from an EMBL/GenBank/DDBJ whole genome shotgun (WGS) entry which is preliminary data.</text>
</comment>
<dbReference type="Proteomes" id="UP001642484">
    <property type="component" value="Unassembled WGS sequence"/>
</dbReference>